<gene>
    <name evidence="1" type="ORF">EV356DRAFT_497590</name>
</gene>
<sequence length="61" mass="6823">MSSKEGDAILNRTNLTRTRSLNVLRSWLPSSTADTASPQQPFTPTPDLEVQIYENPSLSWC</sequence>
<evidence type="ECO:0000313" key="1">
    <source>
        <dbReference type="EMBL" id="KAF2236714.1"/>
    </source>
</evidence>
<keyword evidence="2" id="KW-1185">Reference proteome</keyword>
<dbReference type="EMBL" id="ML991783">
    <property type="protein sequence ID" value="KAF2236714.1"/>
    <property type="molecule type" value="Genomic_DNA"/>
</dbReference>
<reference evidence="1" key="1">
    <citation type="journal article" date="2020" name="Stud. Mycol.">
        <title>101 Dothideomycetes genomes: a test case for predicting lifestyles and emergence of pathogens.</title>
        <authorList>
            <person name="Haridas S."/>
            <person name="Albert R."/>
            <person name="Binder M."/>
            <person name="Bloem J."/>
            <person name="Labutti K."/>
            <person name="Salamov A."/>
            <person name="Andreopoulos B."/>
            <person name="Baker S."/>
            <person name="Barry K."/>
            <person name="Bills G."/>
            <person name="Bluhm B."/>
            <person name="Cannon C."/>
            <person name="Castanera R."/>
            <person name="Culley D."/>
            <person name="Daum C."/>
            <person name="Ezra D."/>
            <person name="Gonzalez J."/>
            <person name="Henrissat B."/>
            <person name="Kuo A."/>
            <person name="Liang C."/>
            <person name="Lipzen A."/>
            <person name="Lutzoni F."/>
            <person name="Magnuson J."/>
            <person name="Mondo S."/>
            <person name="Nolan M."/>
            <person name="Ohm R."/>
            <person name="Pangilinan J."/>
            <person name="Park H.-J."/>
            <person name="Ramirez L."/>
            <person name="Alfaro M."/>
            <person name="Sun H."/>
            <person name="Tritt A."/>
            <person name="Yoshinaga Y."/>
            <person name="Zwiers L.-H."/>
            <person name="Turgeon B."/>
            <person name="Goodwin S."/>
            <person name="Spatafora J."/>
            <person name="Crous P."/>
            <person name="Grigoriev I."/>
        </authorList>
    </citation>
    <scope>NUCLEOTIDE SEQUENCE</scope>
    <source>
        <strain evidence="1">Tuck. ex Michener</strain>
    </source>
</reference>
<proteinExistence type="predicted"/>
<name>A0A6A6HF16_VIRVR</name>
<organism evidence="1 2">
    <name type="scientific">Viridothelium virens</name>
    <name type="common">Speckled blister lichen</name>
    <name type="synonym">Trypethelium virens</name>
    <dbReference type="NCBI Taxonomy" id="1048519"/>
    <lineage>
        <taxon>Eukaryota</taxon>
        <taxon>Fungi</taxon>
        <taxon>Dikarya</taxon>
        <taxon>Ascomycota</taxon>
        <taxon>Pezizomycotina</taxon>
        <taxon>Dothideomycetes</taxon>
        <taxon>Dothideomycetes incertae sedis</taxon>
        <taxon>Trypetheliales</taxon>
        <taxon>Trypetheliaceae</taxon>
        <taxon>Viridothelium</taxon>
    </lineage>
</organism>
<evidence type="ECO:0000313" key="2">
    <source>
        <dbReference type="Proteomes" id="UP000800092"/>
    </source>
</evidence>
<protein>
    <submittedName>
        <fullName evidence="1">Uncharacterized protein</fullName>
    </submittedName>
</protein>
<dbReference type="Proteomes" id="UP000800092">
    <property type="component" value="Unassembled WGS sequence"/>
</dbReference>
<dbReference type="AlphaFoldDB" id="A0A6A6HF16"/>
<accession>A0A6A6HF16</accession>